<dbReference type="AlphaFoldDB" id="A0A451BGG1"/>
<protein>
    <submittedName>
        <fullName evidence="3">Uncharacterized protein</fullName>
    </submittedName>
</protein>
<evidence type="ECO:0000313" key="3">
    <source>
        <dbReference type="EMBL" id="VFK77385.1"/>
    </source>
</evidence>
<dbReference type="EMBL" id="CAADGH010000131">
    <property type="protein sequence ID" value="VFK77385.1"/>
    <property type="molecule type" value="Genomic_DNA"/>
</dbReference>
<proteinExistence type="predicted"/>
<sequence>MSRDIRILREMISGAATIPIQKTLYGKRYATLSESRDPKRREVMISGLPDNTIIIKADAFQSPDTIFNCSKGECKRADFIIVADTDKKRVILYIEMKATRKGSSEKEIIRQLKGAQCFIGYCRNIGKSFWESPNFLDGYECRFIKIIPNNVSKGETRISRETGVHDKPEKMLTIDSPKCDRLDFKHLVGKGNPT</sequence>
<reference evidence="3" key="1">
    <citation type="submission" date="2019-02" db="EMBL/GenBank/DDBJ databases">
        <authorList>
            <person name="Gruber-Vodicka R. H."/>
            <person name="Seah K. B. B."/>
        </authorList>
    </citation>
    <scope>NUCLEOTIDE SEQUENCE</scope>
    <source>
        <strain evidence="1">BECK_BZ197</strain>
        <strain evidence="3">BECK_BZ198</strain>
        <strain evidence="2">BECK_BZ199</strain>
    </source>
</reference>
<name>A0A451BGG1_9GAMM</name>
<evidence type="ECO:0000313" key="1">
    <source>
        <dbReference type="EMBL" id="VFK31068.1"/>
    </source>
</evidence>
<accession>A0A451BGG1</accession>
<organism evidence="3">
    <name type="scientific">Candidatus Kentrum sp. MB</name>
    <dbReference type="NCBI Taxonomy" id="2138164"/>
    <lineage>
        <taxon>Bacteria</taxon>
        <taxon>Pseudomonadati</taxon>
        <taxon>Pseudomonadota</taxon>
        <taxon>Gammaproteobacteria</taxon>
        <taxon>Candidatus Kentrum</taxon>
    </lineage>
</organism>
<evidence type="ECO:0000313" key="2">
    <source>
        <dbReference type="EMBL" id="VFK35578.1"/>
    </source>
</evidence>
<dbReference type="EMBL" id="CAADFQ010000129">
    <property type="protein sequence ID" value="VFK35578.1"/>
    <property type="molecule type" value="Genomic_DNA"/>
</dbReference>
<gene>
    <name evidence="1" type="ORF">BECKMB1821G_GA0114241_107611</name>
    <name evidence="3" type="ORF">BECKMB1821H_GA0114242_11312</name>
    <name evidence="2" type="ORF">BECKMB1821I_GA0114274_11292</name>
</gene>
<dbReference type="EMBL" id="CAADFO010000076">
    <property type="protein sequence ID" value="VFK31068.1"/>
    <property type="molecule type" value="Genomic_DNA"/>
</dbReference>